<dbReference type="PROSITE" id="PS50060">
    <property type="entry name" value="MAM_2"/>
    <property type="match status" value="1"/>
</dbReference>
<dbReference type="SUPFAM" id="SSF57424">
    <property type="entry name" value="LDL receptor-like module"/>
    <property type="match status" value="2"/>
</dbReference>
<evidence type="ECO:0000256" key="4">
    <source>
        <dbReference type="ARBA" id="ARBA00022692"/>
    </source>
</evidence>
<feature type="domain" description="SEA" evidence="16">
    <location>
        <begin position="39"/>
        <end position="153"/>
    </location>
</feature>
<dbReference type="PANTHER" id="PTHR24252">
    <property type="entry name" value="ACROSIN-RELATED"/>
    <property type="match status" value="1"/>
</dbReference>
<feature type="domain" description="CUB" evidence="15">
    <location>
        <begin position="209"/>
        <end position="315"/>
    </location>
</feature>
<dbReference type="SMART" id="SM00137">
    <property type="entry name" value="MAM"/>
    <property type="match status" value="1"/>
</dbReference>
<evidence type="ECO:0000259" key="15">
    <source>
        <dbReference type="PROSITE" id="PS01180"/>
    </source>
</evidence>
<dbReference type="Gene3D" id="2.40.10.10">
    <property type="entry name" value="Trypsin-like serine proteases"/>
    <property type="match status" value="2"/>
</dbReference>
<dbReference type="InterPro" id="IPR001314">
    <property type="entry name" value="Peptidase_S1A"/>
</dbReference>
<dbReference type="FunFam" id="2.60.120.290:FF:000013">
    <property type="entry name" value="Membrane frizzled-related protein"/>
    <property type="match status" value="1"/>
</dbReference>
<evidence type="ECO:0000313" key="19">
    <source>
        <dbReference type="Ensembl" id="ENSSAUP00010004082.1"/>
    </source>
</evidence>
<dbReference type="InterPro" id="IPR033116">
    <property type="entry name" value="TRYPSIN_SER"/>
</dbReference>
<dbReference type="Gene3D" id="3.30.70.960">
    <property type="entry name" value="SEA domain"/>
    <property type="match status" value="1"/>
</dbReference>
<dbReference type="Pfam" id="PF15494">
    <property type="entry name" value="SRCR_2"/>
    <property type="match status" value="1"/>
</dbReference>
<dbReference type="Pfam" id="PF00431">
    <property type="entry name" value="CUB"/>
    <property type="match status" value="2"/>
</dbReference>
<dbReference type="InterPro" id="IPR036055">
    <property type="entry name" value="LDL_receptor-like_sf"/>
</dbReference>
<dbReference type="InterPro" id="IPR023415">
    <property type="entry name" value="LDLR_class-A_CS"/>
</dbReference>
<dbReference type="InterPro" id="IPR002172">
    <property type="entry name" value="LDrepeatLR_classA_rpt"/>
</dbReference>
<evidence type="ECO:0000313" key="20">
    <source>
        <dbReference type="Proteomes" id="UP000472265"/>
    </source>
</evidence>
<dbReference type="PANTHER" id="PTHR24252:SF16">
    <property type="entry name" value="TRANSMEMBRANE SERINE PROTEASE 15"/>
    <property type="match status" value="1"/>
</dbReference>
<evidence type="ECO:0000256" key="13">
    <source>
        <dbReference type="PROSITE-ProRule" id="PRU00124"/>
    </source>
</evidence>
<evidence type="ECO:0000256" key="2">
    <source>
        <dbReference type="ARBA" id="ARBA00009931"/>
    </source>
</evidence>
<feature type="disulfide bond" evidence="13">
    <location>
        <begin position="646"/>
        <end position="661"/>
    </location>
</feature>
<dbReference type="Gene3D" id="2.60.120.290">
    <property type="entry name" value="Spermadhesin, CUB domain"/>
    <property type="match status" value="2"/>
</dbReference>
<comment type="caution">
    <text evidence="13">Lacks conserved residue(s) required for the propagation of feature annotation.</text>
</comment>
<keyword evidence="11 13" id="KW-1015">Disulfide bond</keyword>
<reference evidence="19" key="3">
    <citation type="submission" date="2025-09" db="UniProtKB">
        <authorList>
            <consortium name="Ensembl"/>
        </authorList>
    </citation>
    <scope>IDENTIFICATION</scope>
</reference>
<evidence type="ECO:0000256" key="5">
    <source>
        <dbReference type="ARBA" id="ARBA00022737"/>
    </source>
</evidence>
<dbReference type="OrthoDB" id="425190at2759"/>
<keyword evidence="4" id="KW-0812">Transmembrane</keyword>
<dbReference type="InterPro" id="IPR001254">
    <property type="entry name" value="Trypsin_dom"/>
</dbReference>
<feature type="domain" description="MAM" evidence="17">
    <location>
        <begin position="326"/>
        <end position="489"/>
    </location>
</feature>
<evidence type="ECO:0000256" key="6">
    <source>
        <dbReference type="ARBA" id="ARBA00022801"/>
    </source>
</evidence>
<organism evidence="19 20">
    <name type="scientific">Sparus aurata</name>
    <name type="common">Gilthead sea bream</name>
    <dbReference type="NCBI Taxonomy" id="8175"/>
    <lineage>
        <taxon>Eukaryota</taxon>
        <taxon>Metazoa</taxon>
        <taxon>Chordata</taxon>
        <taxon>Craniata</taxon>
        <taxon>Vertebrata</taxon>
        <taxon>Euteleostomi</taxon>
        <taxon>Actinopterygii</taxon>
        <taxon>Neopterygii</taxon>
        <taxon>Teleostei</taxon>
        <taxon>Neoteleostei</taxon>
        <taxon>Acanthomorphata</taxon>
        <taxon>Eupercaria</taxon>
        <taxon>Spariformes</taxon>
        <taxon>Sparidae</taxon>
        <taxon>Sparus</taxon>
    </lineage>
</organism>
<dbReference type="SMART" id="SM00192">
    <property type="entry name" value="LDLa"/>
    <property type="match status" value="2"/>
</dbReference>
<dbReference type="InterPro" id="IPR000859">
    <property type="entry name" value="CUB_dom"/>
</dbReference>
<dbReference type="PROSITE" id="PS01209">
    <property type="entry name" value="LDLRA_1"/>
    <property type="match status" value="2"/>
</dbReference>
<proteinExistence type="inferred from homology"/>
<dbReference type="CDD" id="cd06263">
    <property type="entry name" value="MAM"/>
    <property type="match status" value="1"/>
</dbReference>
<feature type="domain" description="CUB" evidence="15">
    <location>
        <begin position="507"/>
        <end position="618"/>
    </location>
</feature>
<dbReference type="FunFam" id="2.40.10.10:FF:000003">
    <property type="entry name" value="Transmembrane serine protease 3"/>
    <property type="match status" value="1"/>
</dbReference>
<dbReference type="Proteomes" id="UP000472265">
    <property type="component" value="Chromosome 13"/>
</dbReference>
<dbReference type="CTD" id="5651"/>
<keyword evidence="12" id="KW-0325">Glycoprotein</keyword>
<dbReference type="FunFam" id="2.60.120.200:FF:000128">
    <property type="entry name" value="enteropeptidase isoform X2"/>
    <property type="match status" value="1"/>
</dbReference>
<dbReference type="InParanoid" id="A0A671TTP7"/>
<dbReference type="PROSITE" id="PS50068">
    <property type="entry name" value="LDLRA_2"/>
    <property type="match status" value="2"/>
</dbReference>
<dbReference type="CDD" id="cd00190">
    <property type="entry name" value="Tryp_SPc"/>
    <property type="match status" value="1"/>
</dbReference>
<dbReference type="Pfam" id="PF00057">
    <property type="entry name" value="Ldl_recept_a"/>
    <property type="match status" value="2"/>
</dbReference>
<keyword evidence="20" id="KW-1185">Reference proteome</keyword>
<evidence type="ECO:0000256" key="9">
    <source>
        <dbReference type="ARBA" id="ARBA00022989"/>
    </source>
</evidence>
<dbReference type="PRINTS" id="PR00722">
    <property type="entry name" value="CHYMOTRYPSIN"/>
</dbReference>
<evidence type="ECO:0000256" key="11">
    <source>
        <dbReference type="ARBA" id="ARBA00023157"/>
    </source>
</evidence>
<keyword evidence="7 14" id="KW-0720">Serine protease</keyword>
<dbReference type="PRINTS" id="PR00020">
    <property type="entry name" value="MAMDOMAIN"/>
</dbReference>
<dbReference type="SMART" id="SM00042">
    <property type="entry name" value="CUB"/>
    <property type="match status" value="2"/>
</dbReference>
<dbReference type="PROSITE" id="PS00134">
    <property type="entry name" value="TRYPSIN_HIS"/>
    <property type="match status" value="1"/>
</dbReference>
<keyword evidence="9" id="KW-1133">Transmembrane helix</keyword>
<name>A0A671TTP7_SPAAU</name>
<dbReference type="SUPFAM" id="SSF49899">
    <property type="entry name" value="Concanavalin A-like lectins/glucanases"/>
    <property type="match status" value="1"/>
</dbReference>
<reference evidence="19" key="2">
    <citation type="submission" date="2025-08" db="UniProtKB">
        <authorList>
            <consortium name="Ensembl"/>
        </authorList>
    </citation>
    <scope>IDENTIFICATION</scope>
</reference>
<keyword evidence="8" id="KW-0735">Signal-anchor</keyword>
<keyword evidence="5" id="KW-0677">Repeat</keyword>
<evidence type="ECO:0000256" key="14">
    <source>
        <dbReference type="RuleBase" id="RU363034"/>
    </source>
</evidence>
<dbReference type="CDD" id="cd00112">
    <property type="entry name" value="LDLa"/>
    <property type="match status" value="2"/>
</dbReference>
<dbReference type="InterPro" id="IPR035914">
    <property type="entry name" value="Sperma_CUB_dom_sf"/>
</dbReference>
<dbReference type="Pfam" id="PF00629">
    <property type="entry name" value="MAM"/>
    <property type="match status" value="1"/>
</dbReference>
<protein>
    <submittedName>
        <fullName evidence="19">Transmembrane serine protease 15</fullName>
    </submittedName>
</protein>
<dbReference type="AlphaFoldDB" id="A0A671TTP7"/>
<dbReference type="InterPro" id="IPR036364">
    <property type="entry name" value="SEA_dom_sf"/>
</dbReference>
<keyword evidence="6 14" id="KW-0378">Hydrolase</keyword>
<dbReference type="GO" id="GO:0004252">
    <property type="term" value="F:serine-type endopeptidase activity"/>
    <property type="evidence" value="ECO:0007669"/>
    <property type="project" value="InterPro"/>
</dbReference>
<keyword evidence="10" id="KW-0472">Membrane</keyword>
<dbReference type="InterPro" id="IPR043504">
    <property type="entry name" value="Peptidase_S1_PA_chymotrypsin"/>
</dbReference>
<evidence type="ECO:0000256" key="10">
    <source>
        <dbReference type="ARBA" id="ARBA00023136"/>
    </source>
</evidence>
<accession>A0A671TTP7</accession>
<evidence type="ECO:0000259" key="18">
    <source>
        <dbReference type="PROSITE" id="PS50240"/>
    </source>
</evidence>
<dbReference type="FunCoup" id="A0A671TTP7">
    <property type="interactions" value="946"/>
</dbReference>
<evidence type="ECO:0000259" key="16">
    <source>
        <dbReference type="PROSITE" id="PS50024"/>
    </source>
</evidence>
<gene>
    <name evidence="19" type="primary">tmprss15</name>
</gene>
<dbReference type="Gene3D" id="2.60.120.200">
    <property type="match status" value="1"/>
</dbReference>
<feature type="disulfide bond" evidence="13">
    <location>
        <begin position="627"/>
        <end position="639"/>
    </location>
</feature>
<dbReference type="SUPFAM" id="SSF56487">
    <property type="entry name" value="SRCR-like"/>
    <property type="match status" value="1"/>
</dbReference>
<evidence type="ECO:0000256" key="8">
    <source>
        <dbReference type="ARBA" id="ARBA00022968"/>
    </source>
</evidence>
<evidence type="ECO:0000256" key="12">
    <source>
        <dbReference type="ARBA" id="ARBA00023180"/>
    </source>
</evidence>
<feature type="domain" description="Peptidase S1" evidence="18">
    <location>
        <begin position="780"/>
        <end position="1013"/>
    </location>
</feature>
<dbReference type="SUPFAM" id="SSF82671">
    <property type="entry name" value="SEA domain"/>
    <property type="match status" value="1"/>
</dbReference>
<dbReference type="PROSITE" id="PS01180">
    <property type="entry name" value="CUB"/>
    <property type="match status" value="2"/>
</dbReference>
<dbReference type="SMART" id="SM00200">
    <property type="entry name" value="SEA"/>
    <property type="match status" value="1"/>
</dbReference>
<dbReference type="Pfam" id="PF01390">
    <property type="entry name" value="SEA"/>
    <property type="match status" value="1"/>
</dbReference>
<comment type="subcellular location">
    <subcellularLocation>
        <location evidence="1">Membrane</location>
        <topology evidence="1">Single-pass type II membrane protein</topology>
    </subcellularLocation>
</comment>
<evidence type="ECO:0000256" key="1">
    <source>
        <dbReference type="ARBA" id="ARBA00004606"/>
    </source>
</evidence>
<dbReference type="PROSITE" id="PS50240">
    <property type="entry name" value="TRYPSIN_DOM"/>
    <property type="match status" value="1"/>
</dbReference>
<evidence type="ECO:0000256" key="7">
    <source>
        <dbReference type="ARBA" id="ARBA00022825"/>
    </source>
</evidence>
<dbReference type="PROSITE" id="PS00135">
    <property type="entry name" value="TRYPSIN_SER"/>
    <property type="match status" value="1"/>
</dbReference>
<dbReference type="InterPro" id="IPR000998">
    <property type="entry name" value="MAM_dom"/>
</dbReference>
<dbReference type="PROSITE" id="PS50024">
    <property type="entry name" value="SEA"/>
    <property type="match status" value="1"/>
</dbReference>
<dbReference type="InterPro" id="IPR001190">
    <property type="entry name" value="SRCR"/>
</dbReference>
<dbReference type="GO" id="GO:0006508">
    <property type="term" value="P:proteolysis"/>
    <property type="evidence" value="ECO:0007669"/>
    <property type="project" value="UniProtKB-KW"/>
</dbReference>
<dbReference type="CDD" id="cd00041">
    <property type="entry name" value="CUB"/>
    <property type="match status" value="2"/>
</dbReference>
<dbReference type="InterPro" id="IPR036772">
    <property type="entry name" value="SRCR-like_dom_sf"/>
</dbReference>
<dbReference type="InterPro" id="IPR000082">
    <property type="entry name" value="SEA_dom"/>
</dbReference>
<dbReference type="Pfam" id="PF00089">
    <property type="entry name" value="Trypsin"/>
    <property type="match status" value="1"/>
</dbReference>
<dbReference type="SMART" id="SM00020">
    <property type="entry name" value="Tryp_SPc"/>
    <property type="match status" value="1"/>
</dbReference>
<feature type="disulfide bond" evidence="13">
    <location>
        <begin position="634"/>
        <end position="652"/>
    </location>
</feature>
<keyword evidence="3 14" id="KW-0645">Protease</keyword>
<dbReference type="InterPro" id="IPR018114">
    <property type="entry name" value="TRYPSIN_HIS"/>
</dbReference>
<dbReference type="Gene3D" id="4.10.400.10">
    <property type="entry name" value="Low-density Lipoprotein Receptor"/>
    <property type="match status" value="2"/>
</dbReference>
<dbReference type="GeneTree" id="ENSGT00940000164655"/>
<dbReference type="InterPro" id="IPR013320">
    <property type="entry name" value="ConA-like_dom_sf"/>
</dbReference>
<dbReference type="Ensembl" id="ENSSAUT00010004405.1">
    <property type="protein sequence ID" value="ENSSAUP00010004082.1"/>
    <property type="gene ID" value="ENSSAUG00010001832.1"/>
</dbReference>
<dbReference type="SUPFAM" id="SSF50494">
    <property type="entry name" value="Trypsin-like serine proteases"/>
    <property type="match status" value="1"/>
</dbReference>
<evidence type="ECO:0000256" key="3">
    <source>
        <dbReference type="ARBA" id="ARBA00022670"/>
    </source>
</evidence>
<dbReference type="OMA" id="THGICNG"/>
<sequence>MIRKLSSLELLLTIVTALLLILCVSLSVVSWLSIQPKDPVEPTVLSGQMEIVAPFSQELKNSTSLQFKSLAFDIENRISEAYSLTELRLLYRTSQVLYFSPATMRVAVNFDLWFNQPIDAEEAERQLVTGINEAGNTGLVISTFTIQITEKKDQTTAAPTTATTTALTCKSYEKKCADGSRCVLRSKLCDGVDDCPDASDEDAATCATCDGQFVLRGPSGSFNSSGTSESSSRNCRWIIRVHQGLFVEIHVKFAAGNQDILRFYEGVGEDKTLIAQITPTAPSWIVWLLTNQSTVEFIYDDISIHSGFSATYRAANTSNLSDEQKVTCNFEQGMCFWRQTQDDDGDWERVRGSTFPPLTGPSVDHTLGNSLGFYITTPVSPGQFPKSFRINSLPLTPTTEPKCLSFWYHMFGENVHRLNVLLLQPSQSTAGIVVFQKDGNYGDNWNYGQVTLYLKTEVMVVFEALKKGGLFMDEIALDDITLTSGPCGPAPPEPTNVPPPTIIPADCGGPFNLWETNSTFTSPNYPHSYGDESKCLWILHANEGQNIQLHFVDFDIETVYDVVEVRDGAEANSPLLAVLTGSDGTAQDVFSTTNQMAVWFFTDDSQYGRGFKANFTTGFNLGVPAPCAVGQFQCQTGSCIYGDGYCNGVVDCPDASDEADCVKLQGNNSSGLQIQIDSSPHTVCADSWNSQLSLSTCQYLGYRFGEATLLPAQPQDSPFATITVTSNGTLETIVSETCKSEEVVSLSCDNQPCGVRQVANVRREIDQSAESIPGQGDGRVVGGYDAAKGAWPWTVSLQLRRKHVCGGSMIGRDWVLTAAHCIYGKNVLSWWSVVAGLHSQTDENSADVQTRQVDRIIINKHYNRLTKQADIALMHLEQPVNFTQTVQPVCLPPEGQEYTAGRKCFIAGWGRLAEQGSLPDVLQEAEVPLVAQDKCQHWLPEYNITSSMLCAGYAEGGIDSCQGDSGGPLMCLDDGHWTVIGVTSFGIGCGRPERPGVYARVSAFTSWIAEARRSNSSSSISLL</sequence>
<dbReference type="RefSeq" id="XP_030294085.1">
    <property type="nucleotide sequence ID" value="XM_030438225.1"/>
</dbReference>
<dbReference type="GO" id="GO:0016020">
    <property type="term" value="C:membrane"/>
    <property type="evidence" value="ECO:0007669"/>
    <property type="project" value="UniProtKB-SubCell"/>
</dbReference>
<evidence type="ECO:0000259" key="17">
    <source>
        <dbReference type="PROSITE" id="PS50060"/>
    </source>
</evidence>
<dbReference type="GeneID" id="115594266"/>
<dbReference type="SUPFAM" id="SSF49854">
    <property type="entry name" value="Spermadhesin, CUB domain"/>
    <property type="match status" value="2"/>
</dbReference>
<dbReference type="InterPro" id="IPR009003">
    <property type="entry name" value="Peptidase_S1_PA"/>
</dbReference>
<reference evidence="19" key="1">
    <citation type="submission" date="2021-04" db="EMBL/GenBank/DDBJ databases">
        <authorList>
            <consortium name="Wellcome Sanger Institute Data Sharing"/>
        </authorList>
    </citation>
    <scope>NUCLEOTIDE SEQUENCE [LARGE SCALE GENOMIC DNA]</scope>
</reference>
<dbReference type="SMART" id="SM00202">
    <property type="entry name" value="SR"/>
    <property type="match status" value="1"/>
</dbReference>
<comment type="similarity">
    <text evidence="2">Belongs to the DMBT1 family.</text>
</comment>